<protein>
    <recommendedName>
        <fullName evidence="3">Lipoprotein</fullName>
    </recommendedName>
</protein>
<name>A0A7U2R8Z0_FLAPS</name>
<sequence length="326" mass="37048">MKKLLFLSSVIFALIFFSCNEENVNSAVTKEQNQVMKFDSEVGMQNKINEIVVFKKKQELQIMEKILKRNNLKDITTVNLNTVAKVSNPTLDNAVIIEALTFYHTERLKAIYQERAHFNFTSIQSVADELNSLKFLNPKKVSGLFNEYADILKQSKYGVSTIFDSETANVINTKGVVNVNGKDLVTNSNNSVYARYDQELKEGIVAYDGIYAISWHAGREEHNNAWTYYKNFTQFASYINVNGTLVLYPSWFQANQNSRANFTDYIPLSFSFPTDYGSIVRVIGYDGRYDFPHSKFFSPSNGIAGGVFVTPIFNTFYTISGSVTYN</sequence>
<reference evidence="1 2" key="1">
    <citation type="submission" date="2020-07" db="EMBL/GenBank/DDBJ databases">
        <title>Genomic characterization of Flavobacterium psychrophilum strains.</title>
        <authorList>
            <person name="Castillo D."/>
            <person name="Jorgensen J."/>
            <person name="Middelboe M."/>
        </authorList>
    </citation>
    <scope>NUCLEOTIDE SEQUENCE [LARGE SCALE GENOMIC DNA]</scope>
    <source>
        <strain evidence="1 2">FPS-R7</strain>
    </source>
</reference>
<accession>A0A7U2R8Z0</accession>
<evidence type="ECO:0008006" key="3">
    <source>
        <dbReference type="Google" id="ProtNLM"/>
    </source>
</evidence>
<dbReference type="EMBL" id="CP059075">
    <property type="protein sequence ID" value="QRE03438.1"/>
    <property type="molecule type" value="Genomic_DNA"/>
</dbReference>
<dbReference type="RefSeq" id="WP_063742078.1">
    <property type="nucleotide sequence ID" value="NZ_CP059075.1"/>
</dbReference>
<evidence type="ECO:0000313" key="2">
    <source>
        <dbReference type="Proteomes" id="UP000596329"/>
    </source>
</evidence>
<proteinExistence type="predicted"/>
<evidence type="ECO:0000313" key="1">
    <source>
        <dbReference type="EMBL" id="QRE03438.1"/>
    </source>
</evidence>
<dbReference type="Proteomes" id="UP000596329">
    <property type="component" value="Chromosome"/>
</dbReference>
<gene>
    <name evidence="1" type="ORF">H0H26_11170</name>
</gene>
<dbReference type="PROSITE" id="PS51257">
    <property type="entry name" value="PROKAR_LIPOPROTEIN"/>
    <property type="match status" value="1"/>
</dbReference>
<organism evidence="1 2">
    <name type="scientific">Flavobacterium psychrophilum</name>
    <dbReference type="NCBI Taxonomy" id="96345"/>
    <lineage>
        <taxon>Bacteria</taxon>
        <taxon>Pseudomonadati</taxon>
        <taxon>Bacteroidota</taxon>
        <taxon>Flavobacteriia</taxon>
        <taxon>Flavobacteriales</taxon>
        <taxon>Flavobacteriaceae</taxon>
        <taxon>Flavobacterium</taxon>
    </lineage>
</organism>
<dbReference type="AlphaFoldDB" id="A0A7U2R8Z0"/>